<dbReference type="PANTHER" id="PTHR43806">
    <property type="entry name" value="PEPTIDASE S8"/>
    <property type="match status" value="1"/>
</dbReference>
<evidence type="ECO:0000256" key="2">
    <source>
        <dbReference type="ARBA" id="ARBA00022670"/>
    </source>
</evidence>
<dbReference type="Gene3D" id="3.30.70.80">
    <property type="entry name" value="Peptidase S8 propeptide/proteinase inhibitor I9"/>
    <property type="match status" value="1"/>
</dbReference>
<gene>
    <name evidence="11" type="ORF">ABN611_31785</name>
</gene>
<dbReference type="InterPro" id="IPR037045">
    <property type="entry name" value="S8pro/Inhibitor_I9_sf"/>
</dbReference>
<comment type="similarity">
    <text evidence="1 5 6">Belongs to the peptidase S8 family.</text>
</comment>
<feature type="active site" description="Charge relay system" evidence="5">
    <location>
        <position position="199"/>
    </location>
</feature>
<dbReference type="InterPro" id="IPR050131">
    <property type="entry name" value="Peptidase_S8_subtilisin-like"/>
</dbReference>
<dbReference type="GO" id="GO:0004252">
    <property type="term" value="F:serine-type endopeptidase activity"/>
    <property type="evidence" value="ECO:0007669"/>
    <property type="project" value="UniProtKB-UniRule"/>
</dbReference>
<dbReference type="SUPFAM" id="SSF54897">
    <property type="entry name" value="Protease propeptides/inhibitors"/>
    <property type="match status" value="1"/>
</dbReference>
<keyword evidence="3 5" id="KW-0378">Hydrolase</keyword>
<dbReference type="Pfam" id="PF00082">
    <property type="entry name" value="Peptidase_S8"/>
    <property type="match status" value="1"/>
</dbReference>
<dbReference type="InterPro" id="IPR036852">
    <property type="entry name" value="Peptidase_S8/S53_dom_sf"/>
</dbReference>
<keyword evidence="2 5" id="KW-0645">Protease</keyword>
<sequence length="409" mass="41542">MSPSLRIPRAVQRRSLLGAVAASALAVTGIAATAAGSEAAQQAPVSIRGAGSPNAIPGSYIVVLDGRKSRAETRVATQSLATSYDVEVKKQFDSSIKGFSAGMTEEQAKKLAGDSRVAFVQQNQKITVSQDNPPWGLDRADQRELPLDKKYEASTTAENVNVYVIDTGIYAAHKDFGDRASVGTDTVGDGQNGVDCQGHGSHVAGTIAGTTYGLAKGAKVVGVRVLDCQGSGSTESVVAGIDWVTKNAKKPAVANMSLGGGADEALDAAVKASVDAGITYAVAAGNDSADACQGSPSREPSAITVGATDDQDKRAEFSNFGKCVDLFAPGVDITSVGITDPESSAKMSGTSMASPHVAGGVALYLADHPEATPADVAQALVTGSTPDKVGDPGEGSPNKLLYVGAADQS</sequence>
<dbReference type="PRINTS" id="PR00723">
    <property type="entry name" value="SUBTILISIN"/>
</dbReference>
<evidence type="ECO:0000256" key="3">
    <source>
        <dbReference type="ARBA" id="ARBA00022801"/>
    </source>
</evidence>
<feature type="active site" description="Charge relay system" evidence="5">
    <location>
        <position position="351"/>
    </location>
</feature>
<dbReference type="InterPro" id="IPR022398">
    <property type="entry name" value="Peptidase_S8_His-AS"/>
</dbReference>
<keyword evidence="8" id="KW-0732">Signal</keyword>
<dbReference type="GO" id="GO:0006508">
    <property type="term" value="P:proteolysis"/>
    <property type="evidence" value="ECO:0007669"/>
    <property type="project" value="UniProtKB-KW"/>
</dbReference>
<evidence type="ECO:0000259" key="10">
    <source>
        <dbReference type="Pfam" id="PF05922"/>
    </source>
</evidence>
<dbReference type="SUPFAM" id="SSF52743">
    <property type="entry name" value="Subtilisin-like"/>
    <property type="match status" value="1"/>
</dbReference>
<dbReference type="PROSITE" id="PS00137">
    <property type="entry name" value="SUBTILASE_HIS"/>
    <property type="match status" value="1"/>
</dbReference>
<dbReference type="Pfam" id="PF05922">
    <property type="entry name" value="Inhibitor_I9"/>
    <property type="match status" value="1"/>
</dbReference>
<dbReference type="PROSITE" id="PS00136">
    <property type="entry name" value="SUBTILASE_ASP"/>
    <property type="match status" value="1"/>
</dbReference>
<dbReference type="EC" id="3.4.-.-" evidence="11"/>
<dbReference type="InterPro" id="IPR015500">
    <property type="entry name" value="Peptidase_S8_subtilisin-rel"/>
</dbReference>
<dbReference type="PANTHER" id="PTHR43806:SF11">
    <property type="entry name" value="CEREVISIN-RELATED"/>
    <property type="match status" value="1"/>
</dbReference>
<evidence type="ECO:0000256" key="6">
    <source>
        <dbReference type="RuleBase" id="RU003355"/>
    </source>
</evidence>
<evidence type="ECO:0000259" key="9">
    <source>
        <dbReference type="Pfam" id="PF00082"/>
    </source>
</evidence>
<dbReference type="GO" id="GO:0005615">
    <property type="term" value="C:extracellular space"/>
    <property type="evidence" value="ECO:0007669"/>
    <property type="project" value="TreeGrafter"/>
</dbReference>
<feature type="region of interest" description="Disordered" evidence="7">
    <location>
        <begin position="383"/>
        <end position="409"/>
    </location>
</feature>
<feature type="domain" description="Inhibitor I9" evidence="10">
    <location>
        <begin position="59"/>
        <end position="127"/>
    </location>
</feature>
<dbReference type="InterPro" id="IPR023827">
    <property type="entry name" value="Peptidase_S8_Asp-AS"/>
</dbReference>
<dbReference type="InterPro" id="IPR000209">
    <property type="entry name" value="Peptidase_S8/S53_dom"/>
</dbReference>
<dbReference type="PROSITE" id="PS51318">
    <property type="entry name" value="TAT"/>
    <property type="match status" value="1"/>
</dbReference>
<dbReference type="InterPro" id="IPR034193">
    <property type="entry name" value="PCSK9_ProteinaseK-like"/>
</dbReference>
<keyword evidence="4 5" id="KW-0720">Serine protease</keyword>
<dbReference type="EMBL" id="CP158165">
    <property type="protein sequence ID" value="XBV23138.1"/>
    <property type="molecule type" value="Genomic_DNA"/>
</dbReference>
<dbReference type="InterPro" id="IPR023828">
    <property type="entry name" value="Peptidase_S8_Ser-AS"/>
</dbReference>
<feature type="domain" description="Peptidase S8/S53" evidence="9">
    <location>
        <begin position="159"/>
        <end position="384"/>
    </location>
</feature>
<name>A0AAU7T8S3_9ACTN</name>
<feature type="active site" description="Charge relay system" evidence="5">
    <location>
        <position position="166"/>
    </location>
</feature>
<accession>A0AAU7T8S3</accession>
<evidence type="ECO:0000256" key="4">
    <source>
        <dbReference type="ARBA" id="ARBA00022825"/>
    </source>
</evidence>
<dbReference type="AlphaFoldDB" id="A0AAU7T8S3"/>
<dbReference type="FunFam" id="3.40.50.200:FF:000014">
    <property type="entry name" value="Proteinase K"/>
    <property type="match status" value="1"/>
</dbReference>
<reference evidence="11" key="1">
    <citation type="submission" date="2024-06" db="EMBL/GenBank/DDBJ databases">
        <title>Kribbella sp. strain HUAS MG21 genome sequences.</title>
        <authorList>
            <person name="Mo P."/>
        </authorList>
    </citation>
    <scope>NUCLEOTIDE SEQUENCE</scope>
    <source>
        <strain evidence="11">HUAS MG21</strain>
    </source>
</reference>
<dbReference type="RefSeq" id="WP_350275975.1">
    <property type="nucleotide sequence ID" value="NZ_CP158165.1"/>
</dbReference>
<dbReference type="Gene3D" id="3.40.50.200">
    <property type="entry name" value="Peptidase S8/S53 domain"/>
    <property type="match status" value="1"/>
</dbReference>
<evidence type="ECO:0000256" key="8">
    <source>
        <dbReference type="SAM" id="SignalP"/>
    </source>
</evidence>
<dbReference type="PROSITE" id="PS00138">
    <property type="entry name" value="SUBTILASE_SER"/>
    <property type="match status" value="1"/>
</dbReference>
<organism evidence="11">
    <name type="scientific">Kribbella sp. HUAS MG21</name>
    <dbReference type="NCBI Taxonomy" id="3160966"/>
    <lineage>
        <taxon>Bacteria</taxon>
        <taxon>Bacillati</taxon>
        <taxon>Actinomycetota</taxon>
        <taxon>Actinomycetes</taxon>
        <taxon>Propionibacteriales</taxon>
        <taxon>Kribbellaceae</taxon>
        <taxon>Kribbella</taxon>
    </lineage>
</organism>
<feature type="signal peptide" evidence="8">
    <location>
        <begin position="1"/>
        <end position="34"/>
    </location>
</feature>
<feature type="chain" id="PRO_5043504450" evidence="8">
    <location>
        <begin position="35"/>
        <end position="409"/>
    </location>
</feature>
<dbReference type="CDD" id="cd04077">
    <property type="entry name" value="Peptidases_S8_PCSK9_ProteinaseK_like"/>
    <property type="match status" value="1"/>
</dbReference>
<evidence type="ECO:0000256" key="5">
    <source>
        <dbReference type="PROSITE-ProRule" id="PRU01240"/>
    </source>
</evidence>
<dbReference type="InterPro" id="IPR010259">
    <property type="entry name" value="S8pro/Inhibitor_I9"/>
</dbReference>
<evidence type="ECO:0000256" key="7">
    <source>
        <dbReference type="SAM" id="MobiDB-lite"/>
    </source>
</evidence>
<protein>
    <submittedName>
        <fullName evidence="11">S8 family peptidase</fullName>
        <ecNumber evidence="11">3.4.-.-</ecNumber>
    </submittedName>
</protein>
<evidence type="ECO:0000313" key="11">
    <source>
        <dbReference type="EMBL" id="XBV23138.1"/>
    </source>
</evidence>
<proteinExistence type="inferred from homology"/>
<evidence type="ECO:0000256" key="1">
    <source>
        <dbReference type="ARBA" id="ARBA00011073"/>
    </source>
</evidence>
<dbReference type="PROSITE" id="PS51892">
    <property type="entry name" value="SUBTILASE"/>
    <property type="match status" value="1"/>
</dbReference>
<dbReference type="InterPro" id="IPR006311">
    <property type="entry name" value="TAT_signal"/>
</dbReference>